<accession>A0A174DW16</accession>
<dbReference type="GO" id="GO:0051191">
    <property type="term" value="P:prosthetic group biosynthetic process"/>
    <property type="evidence" value="ECO:0007669"/>
    <property type="project" value="TreeGrafter"/>
</dbReference>
<evidence type="ECO:0000256" key="1">
    <source>
        <dbReference type="ARBA" id="ARBA00001210"/>
    </source>
</evidence>
<dbReference type="AlphaFoldDB" id="A0A174DW16"/>
<dbReference type="RefSeq" id="WP_055261285.1">
    <property type="nucleotide sequence ID" value="NZ_CYZK01000010.1"/>
</dbReference>
<proteinExistence type="inferred from homology"/>
<reference evidence="6 7" key="1">
    <citation type="submission" date="2015-09" db="EMBL/GenBank/DDBJ databases">
        <authorList>
            <consortium name="Pathogen Informatics"/>
        </authorList>
    </citation>
    <scope>NUCLEOTIDE SEQUENCE [LARGE SCALE GENOMIC DNA]</scope>
    <source>
        <strain evidence="6 7">2789STDY5834866</strain>
    </source>
</reference>
<dbReference type="Proteomes" id="UP000095362">
    <property type="component" value="Unassembled WGS sequence"/>
</dbReference>
<comment type="similarity">
    <text evidence="5">Belongs to the CitG/MdcB family.</text>
</comment>
<comment type="catalytic activity">
    <reaction evidence="1 5">
        <text>3'-dephospho-CoA + ATP = 2'-(5''-triphospho-alpha-D-ribosyl)-3'-dephospho-CoA + adenine</text>
        <dbReference type="Rhea" id="RHEA:15117"/>
        <dbReference type="ChEBI" id="CHEBI:16708"/>
        <dbReference type="ChEBI" id="CHEBI:30616"/>
        <dbReference type="ChEBI" id="CHEBI:57328"/>
        <dbReference type="ChEBI" id="CHEBI:61378"/>
        <dbReference type="EC" id="2.4.2.52"/>
    </reaction>
</comment>
<dbReference type="EC" id="2.4.2.52" evidence="5"/>
<name>A0A174DW16_9FIRM</name>
<dbReference type="InterPro" id="IPR002736">
    <property type="entry name" value="CitG"/>
</dbReference>
<dbReference type="PANTHER" id="PTHR30201">
    <property type="entry name" value="TRIPHOSPHORIBOSYL-DEPHOSPHO-COA SYNTHASE"/>
    <property type="match status" value="1"/>
</dbReference>
<dbReference type="NCBIfam" id="TIGR03125">
    <property type="entry name" value="citrate_citG"/>
    <property type="match status" value="1"/>
</dbReference>
<sequence>MGKNQAVEKAEYFAESIGRMAYQALLEEVYTVPKPGLVDPYSCGAHTDMDVQTFERSAEALYPWFVRMAYQGYQLTCTPEDLFREIRKTGMLAEEAMYRATGHVNTHKGMIFTLGIFSAAAGRCIQEDGTVTLQSILRMEQKMTARILRAEIEMLGKEPAKSNGEKNLVQYGTTGIRGEALAGYPSVFHIALPVLEDGLLRGMKWNRIKLQILFALMSRVQDSNILSRKNPSVLYQVQMEAMQFLEEGGAYSEDALDKLIRMDADYIKRGISAGGCADLLATSLFLAMLCNKIPNENGAILNLFPVVK</sequence>
<dbReference type="Pfam" id="PF01874">
    <property type="entry name" value="CitG"/>
    <property type="match status" value="1"/>
</dbReference>
<dbReference type="GO" id="GO:0046917">
    <property type="term" value="F:triphosphoribosyl-dephospho-CoA synthase activity"/>
    <property type="evidence" value="ECO:0007669"/>
    <property type="project" value="UniProtKB-UniRule"/>
</dbReference>
<organism evidence="6 7">
    <name type="scientific">Coprococcus comes</name>
    <dbReference type="NCBI Taxonomy" id="410072"/>
    <lineage>
        <taxon>Bacteria</taxon>
        <taxon>Bacillati</taxon>
        <taxon>Bacillota</taxon>
        <taxon>Clostridia</taxon>
        <taxon>Lachnospirales</taxon>
        <taxon>Lachnospiraceae</taxon>
        <taxon>Coprococcus</taxon>
    </lineage>
</organism>
<dbReference type="InterPro" id="IPR017551">
    <property type="entry name" value="TriPribosyl-deP-CoA_syn_CitG"/>
</dbReference>
<dbReference type="PANTHER" id="PTHR30201:SF2">
    <property type="entry name" value="2-(5''-TRIPHOSPHORIBOSYL)-3'-DEPHOSPHOCOENZYME-A SYNTHASE"/>
    <property type="match status" value="1"/>
</dbReference>
<dbReference type="EMBL" id="CYZK01000010">
    <property type="protein sequence ID" value="CUO29683.1"/>
    <property type="molecule type" value="Genomic_DNA"/>
</dbReference>
<evidence type="ECO:0000256" key="3">
    <source>
        <dbReference type="ARBA" id="ARBA00022741"/>
    </source>
</evidence>
<dbReference type="GO" id="GO:0005524">
    <property type="term" value="F:ATP binding"/>
    <property type="evidence" value="ECO:0007669"/>
    <property type="project" value="UniProtKB-KW"/>
</dbReference>
<dbReference type="HAMAP" id="MF_00397">
    <property type="entry name" value="CitG"/>
    <property type="match status" value="1"/>
</dbReference>
<keyword evidence="2 5" id="KW-0808">Transferase</keyword>
<keyword evidence="4 5" id="KW-0067">ATP-binding</keyword>
<evidence type="ECO:0000313" key="6">
    <source>
        <dbReference type="EMBL" id="CUO29683.1"/>
    </source>
</evidence>
<evidence type="ECO:0000313" key="7">
    <source>
        <dbReference type="Proteomes" id="UP000095362"/>
    </source>
</evidence>
<protein>
    <recommendedName>
        <fullName evidence="5">Probable 2-(5''-triphosphoribosyl)-3'-dephosphocoenzyme-A synthase</fullName>
        <shortName evidence="5">2-(5''-triphosphoribosyl)-3'-dephospho-CoA synthase</shortName>
        <ecNumber evidence="5">2.4.2.52</ecNumber>
    </recommendedName>
</protein>
<keyword evidence="3 5" id="KW-0547">Nucleotide-binding</keyword>
<gene>
    <name evidence="5" type="primary">citG</name>
    <name evidence="6" type="ORF">ERS852481_01771</name>
</gene>
<evidence type="ECO:0000256" key="5">
    <source>
        <dbReference type="HAMAP-Rule" id="MF_00397"/>
    </source>
</evidence>
<evidence type="ECO:0000256" key="4">
    <source>
        <dbReference type="ARBA" id="ARBA00022840"/>
    </source>
</evidence>
<dbReference type="Gene3D" id="1.10.4200.10">
    <property type="entry name" value="Triphosphoribosyl-dephospho-CoA protein"/>
    <property type="match status" value="1"/>
</dbReference>
<evidence type="ECO:0000256" key="2">
    <source>
        <dbReference type="ARBA" id="ARBA00022679"/>
    </source>
</evidence>